<name>A0A087USF9_STEMI</name>
<feature type="compositionally biased region" description="Low complexity" evidence="1">
    <location>
        <begin position="8"/>
        <end position="23"/>
    </location>
</feature>
<evidence type="ECO:0000313" key="2">
    <source>
        <dbReference type="EMBL" id="KFM80298.1"/>
    </source>
</evidence>
<keyword evidence="3" id="KW-1185">Reference proteome</keyword>
<protein>
    <submittedName>
        <fullName evidence="2">Uncharacterized protein</fullName>
    </submittedName>
</protein>
<sequence>HNLYKFIKSTTQTPQTTSSGTKPFSDHRTDAEIC</sequence>
<proteinExistence type="predicted"/>
<feature type="region of interest" description="Disordered" evidence="1">
    <location>
        <begin position="1"/>
        <end position="34"/>
    </location>
</feature>
<feature type="non-terminal residue" evidence="2">
    <location>
        <position position="34"/>
    </location>
</feature>
<evidence type="ECO:0000256" key="1">
    <source>
        <dbReference type="SAM" id="MobiDB-lite"/>
    </source>
</evidence>
<organism evidence="2 3">
    <name type="scientific">Stegodyphus mimosarum</name>
    <name type="common">African social velvet spider</name>
    <dbReference type="NCBI Taxonomy" id="407821"/>
    <lineage>
        <taxon>Eukaryota</taxon>
        <taxon>Metazoa</taxon>
        <taxon>Ecdysozoa</taxon>
        <taxon>Arthropoda</taxon>
        <taxon>Chelicerata</taxon>
        <taxon>Arachnida</taxon>
        <taxon>Araneae</taxon>
        <taxon>Araneomorphae</taxon>
        <taxon>Entelegynae</taxon>
        <taxon>Eresoidea</taxon>
        <taxon>Eresidae</taxon>
        <taxon>Stegodyphus</taxon>
    </lineage>
</organism>
<dbReference type="Proteomes" id="UP000054359">
    <property type="component" value="Unassembled WGS sequence"/>
</dbReference>
<reference evidence="2 3" key="1">
    <citation type="submission" date="2013-11" db="EMBL/GenBank/DDBJ databases">
        <title>Genome sequencing of Stegodyphus mimosarum.</title>
        <authorList>
            <person name="Bechsgaard J."/>
        </authorList>
    </citation>
    <scope>NUCLEOTIDE SEQUENCE [LARGE SCALE GENOMIC DNA]</scope>
</reference>
<gene>
    <name evidence="2" type="ORF">X975_23517</name>
</gene>
<dbReference type="EMBL" id="KK121351">
    <property type="protein sequence ID" value="KFM80298.1"/>
    <property type="molecule type" value="Genomic_DNA"/>
</dbReference>
<evidence type="ECO:0000313" key="3">
    <source>
        <dbReference type="Proteomes" id="UP000054359"/>
    </source>
</evidence>
<feature type="compositionally biased region" description="Basic and acidic residues" evidence="1">
    <location>
        <begin position="24"/>
        <end position="34"/>
    </location>
</feature>
<feature type="non-terminal residue" evidence="2">
    <location>
        <position position="1"/>
    </location>
</feature>
<dbReference type="AlphaFoldDB" id="A0A087USF9"/>
<accession>A0A087USF9</accession>